<protein>
    <recommendedName>
        <fullName evidence="1">Guanylate cyclase domain-containing protein</fullName>
    </recommendedName>
</protein>
<dbReference type="Pfam" id="PF00211">
    <property type="entry name" value="Guanylate_cyc"/>
    <property type="match status" value="1"/>
</dbReference>
<dbReference type="GO" id="GO:0035556">
    <property type="term" value="P:intracellular signal transduction"/>
    <property type="evidence" value="ECO:0007669"/>
    <property type="project" value="InterPro"/>
</dbReference>
<dbReference type="KEGG" id="ndv:NDEV_1088"/>
<accession>A0A128A3B8</accession>
<evidence type="ECO:0000259" key="1">
    <source>
        <dbReference type="PROSITE" id="PS50125"/>
    </source>
</evidence>
<feature type="domain" description="Guanylate cyclase" evidence="1">
    <location>
        <begin position="76"/>
        <end position="210"/>
    </location>
</feature>
<proteinExistence type="predicted"/>
<dbReference type="PROSITE" id="PS50125">
    <property type="entry name" value="GUANYLATE_CYCLASE_2"/>
    <property type="match status" value="1"/>
</dbReference>
<evidence type="ECO:0000313" key="3">
    <source>
        <dbReference type="Proteomes" id="UP000196239"/>
    </source>
</evidence>
<dbReference type="PANTHER" id="PTHR43081:SF1">
    <property type="entry name" value="ADENYLATE CYCLASE, TERMINAL-DIFFERENTIATION SPECIFIC"/>
    <property type="match status" value="1"/>
</dbReference>
<dbReference type="InterPro" id="IPR029787">
    <property type="entry name" value="Nucleotide_cyclase"/>
</dbReference>
<dbReference type="InterPro" id="IPR001054">
    <property type="entry name" value="A/G_cyclase"/>
</dbReference>
<dbReference type="AlphaFoldDB" id="A0A128A3B8"/>
<evidence type="ECO:0000313" key="2">
    <source>
        <dbReference type="EMBL" id="CUR51853.1"/>
    </source>
</evidence>
<dbReference type="GO" id="GO:0009190">
    <property type="term" value="P:cyclic nucleotide biosynthetic process"/>
    <property type="evidence" value="ECO:0007669"/>
    <property type="project" value="InterPro"/>
</dbReference>
<dbReference type="Proteomes" id="UP000196239">
    <property type="component" value="Chromosome 1"/>
</dbReference>
<dbReference type="SUPFAM" id="SSF55073">
    <property type="entry name" value="Nucleotide cyclase"/>
    <property type="match status" value="1"/>
</dbReference>
<keyword evidence="3" id="KW-1185">Reference proteome</keyword>
<dbReference type="CDD" id="cd07302">
    <property type="entry name" value="CHD"/>
    <property type="match status" value="1"/>
</dbReference>
<sequence length="264" mass="29646">MSEESENHPEESKSTNSIIDMMLGGGKSGTLDSESLIKETQKRVWSSLKKGYEYDYSVDESDTFLRKHVAQKLHMLVMFVDLVGSTDMALLLPPEKLGIIISSFSQEMRSVIRHHGGYVLKYVGDAVIGYFIAEESPLVVSDSAVNCARTMIDVIERGINPILSEYDYPELRVKIGMDFGENVIVRYGSDQVRSHVDILGPAVSIAAKITALAKPNQILVGEDVYEKLHPSLKSLFEKIVWENNQWTYQDKKTGKTYSVYAMHT</sequence>
<dbReference type="InterPro" id="IPR050697">
    <property type="entry name" value="Adenylyl/Guanylyl_Cyclase_3/4"/>
</dbReference>
<reference evidence="3" key="1">
    <citation type="submission" date="2015-10" db="EMBL/GenBank/DDBJ databases">
        <authorList>
            <person name="Lehtovirta-Morley L.E."/>
            <person name="Vieille C."/>
        </authorList>
    </citation>
    <scope>NUCLEOTIDE SEQUENCE [LARGE SCALE GENOMIC DNA]</scope>
</reference>
<name>A0A128A3B8_9ARCH</name>
<dbReference type="Gene3D" id="3.30.70.1230">
    <property type="entry name" value="Nucleotide cyclase"/>
    <property type="match status" value="1"/>
</dbReference>
<organism evidence="2 3">
    <name type="scientific">Nitrosotalea devaniterrae</name>
    <dbReference type="NCBI Taxonomy" id="1078905"/>
    <lineage>
        <taxon>Archaea</taxon>
        <taxon>Nitrososphaerota</taxon>
        <taxon>Nitrososphaeria</taxon>
        <taxon>Nitrosotaleales</taxon>
        <taxon>Nitrosotaleaceae</taxon>
        <taxon>Nitrosotalea</taxon>
    </lineage>
</organism>
<dbReference type="SMART" id="SM00044">
    <property type="entry name" value="CYCc"/>
    <property type="match status" value="1"/>
</dbReference>
<dbReference type="PANTHER" id="PTHR43081">
    <property type="entry name" value="ADENYLATE CYCLASE, TERMINAL-DIFFERENTIATION SPECIFIC-RELATED"/>
    <property type="match status" value="1"/>
</dbReference>
<dbReference type="EMBL" id="LN890280">
    <property type="protein sequence ID" value="CUR51853.1"/>
    <property type="molecule type" value="Genomic_DNA"/>
</dbReference>
<gene>
    <name evidence="2" type="ORF">NDEV_1088</name>
</gene>